<dbReference type="STRING" id="673521.SAMN05660991_03447"/>
<dbReference type="Pfam" id="PF05235">
    <property type="entry name" value="CHAD"/>
    <property type="match status" value="1"/>
</dbReference>
<dbReference type="OrthoDB" id="9777271at2"/>
<evidence type="ECO:0000313" key="4">
    <source>
        <dbReference type="Proteomes" id="UP000198960"/>
    </source>
</evidence>
<dbReference type="PANTHER" id="PTHR39339">
    <property type="entry name" value="SLR1444 PROTEIN"/>
    <property type="match status" value="1"/>
</dbReference>
<evidence type="ECO:0000313" key="3">
    <source>
        <dbReference type="EMBL" id="SEP13104.1"/>
    </source>
</evidence>
<dbReference type="PROSITE" id="PS51707">
    <property type="entry name" value="CYTH"/>
    <property type="match status" value="1"/>
</dbReference>
<dbReference type="PROSITE" id="PS51708">
    <property type="entry name" value="CHAD"/>
    <property type="match status" value="1"/>
</dbReference>
<dbReference type="Proteomes" id="UP000198960">
    <property type="component" value="Unassembled WGS sequence"/>
</dbReference>
<gene>
    <name evidence="3" type="ORF">SAMN05660991_03447</name>
</gene>
<accession>A0A1H8VD01</accession>
<dbReference type="SUPFAM" id="SSF55154">
    <property type="entry name" value="CYTH-like phosphatases"/>
    <property type="match status" value="1"/>
</dbReference>
<dbReference type="Gene3D" id="1.40.20.10">
    <property type="entry name" value="CHAD domain"/>
    <property type="match status" value="1"/>
</dbReference>
<evidence type="ECO:0000259" key="1">
    <source>
        <dbReference type="PROSITE" id="PS51707"/>
    </source>
</evidence>
<feature type="domain" description="CYTH" evidence="1">
    <location>
        <begin position="4"/>
        <end position="206"/>
    </location>
</feature>
<feature type="domain" description="CHAD" evidence="2">
    <location>
        <begin position="237"/>
        <end position="523"/>
    </location>
</feature>
<dbReference type="SMART" id="SM01118">
    <property type="entry name" value="CYTH"/>
    <property type="match status" value="1"/>
</dbReference>
<dbReference type="AlphaFoldDB" id="A0A1H8VD01"/>
<dbReference type="EMBL" id="FOEE01000011">
    <property type="protein sequence ID" value="SEP13104.1"/>
    <property type="molecule type" value="Genomic_DNA"/>
</dbReference>
<sequence>MVGHVEIERKVEPGPGFVLPDLSTVEGVSAVGEPVEHHLAATYFDTADLRLARARITLRRRTGGTDAGWHLKLPAEGFARQERHHPLGPRRALPPKAVLEPVLGIVRSVPVGAVATLDTTRVVTTVLGEDGRVLAEVADDTVVGTALPADPEGAATVTSWREVEVELVDGDEALLDALVAAVVDAGAEPSDSPSKLARVLADRLPALSPSATAKESGKRAKKGGKKKAKAAASASAASTAADVVLTALRAQVEALQAADLLVRTGHPDGVHDLRVACRRIRSILAAFRPVLEREATDPLREELRWVGAALSAARDGEVALAHLRALVDAQPLEQVRGPVVARLQTAAVQDAEAGRRKALRTLADRRYLAVLDALDALLAEPPLAAAAGEPAGPVLARAIRGSGKRLAERIAAARADEEEIPHEDSALHEVRKAAKRVRYTAEVAVPVLGDPARALMTAMEGVQEVLGAAQDTVATRDRCLRLGRAAGAAGESTWTWGRIHALEEGRAAACAAAFWRLEPGLRPVLRAAATT</sequence>
<evidence type="ECO:0000259" key="2">
    <source>
        <dbReference type="PROSITE" id="PS51708"/>
    </source>
</evidence>
<dbReference type="InterPro" id="IPR023577">
    <property type="entry name" value="CYTH_domain"/>
</dbReference>
<dbReference type="InterPro" id="IPR033469">
    <property type="entry name" value="CYTH-like_dom_sf"/>
</dbReference>
<dbReference type="SMART" id="SM00880">
    <property type="entry name" value="CHAD"/>
    <property type="match status" value="1"/>
</dbReference>
<dbReference type="RefSeq" id="WP_091946347.1">
    <property type="nucleotide sequence ID" value="NZ_FOEE01000011.1"/>
</dbReference>
<protein>
    <submittedName>
        <fullName evidence="3">CHAD domain-containing protein</fullName>
    </submittedName>
</protein>
<keyword evidence="4" id="KW-1185">Reference proteome</keyword>
<dbReference type="InterPro" id="IPR007899">
    <property type="entry name" value="CHAD_dom"/>
</dbReference>
<proteinExistence type="predicted"/>
<reference evidence="4" key="1">
    <citation type="submission" date="2016-10" db="EMBL/GenBank/DDBJ databases">
        <authorList>
            <person name="Varghese N."/>
            <person name="Submissions S."/>
        </authorList>
    </citation>
    <scope>NUCLEOTIDE SEQUENCE [LARGE SCALE GENOMIC DNA]</scope>
    <source>
        <strain evidence="4">DSM 45413</strain>
    </source>
</reference>
<name>A0A1H8VD01_9ACTN</name>
<organism evidence="3 4">
    <name type="scientific">Trujillonella endophytica</name>
    <dbReference type="NCBI Taxonomy" id="673521"/>
    <lineage>
        <taxon>Bacteria</taxon>
        <taxon>Bacillati</taxon>
        <taxon>Actinomycetota</taxon>
        <taxon>Actinomycetes</taxon>
        <taxon>Geodermatophilales</taxon>
        <taxon>Geodermatophilaceae</taxon>
        <taxon>Trujillonella</taxon>
    </lineage>
</organism>
<dbReference type="PANTHER" id="PTHR39339:SF1">
    <property type="entry name" value="CHAD DOMAIN-CONTAINING PROTEIN"/>
    <property type="match status" value="1"/>
</dbReference>
<dbReference type="Pfam" id="PF01928">
    <property type="entry name" value="CYTH"/>
    <property type="match status" value="1"/>
</dbReference>
<dbReference type="InterPro" id="IPR038186">
    <property type="entry name" value="CHAD_dom_sf"/>
</dbReference>
<dbReference type="Gene3D" id="2.40.320.10">
    <property type="entry name" value="Hypothetical Protein Pfu-838710-001"/>
    <property type="match status" value="1"/>
</dbReference>
<dbReference type="CDD" id="cd07374">
    <property type="entry name" value="CYTH-like_Pase"/>
    <property type="match status" value="1"/>
</dbReference>